<dbReference type="AlphaFoldDB" id="A0A2T9YN44"/>
<accession>A0A2T9YN44</accession>
<proteinExistence type="predicted"/>
<comment type="caution">
    <text evidence="1">The sequence shown here is derived from an EMBL/GenBank/DDBJ whole genome shotgun (WGS) entry which is preliminary data.</text>
</comment>
<name>A0A2T9YN44_9FUNG</name>
<keyword evidence="2" id="KW-1185">Reference proteome</keyword>
<dbReference type="SUPFAM" id="SSF55724">
    <property type="entry name" value="Mog1p/PsbP-like"/>
    <property type="match status" value="1"/>
</dbReference>
<reference evidence="1 2" key="1">
    <citation type="journal article" date="2018" name="MBio">
        <title>Comparative Genomics Reveals the Core Gene Toolbox for the Fungus-Insect Symbiosis.</title>
        <authorList>
            <person name="Wang Y."/>
            <person name="Stata M."/>
            <person name="Wang W."/>
            <person name="Stajich J.E."/>
            <person name="White M.M."/>
            <person name="Moncalvo J.M."/>
        </authorList>
    </citation>
    <scope>NUCLEOTIDE SEQUENCE [LARGE SCALE GENOMIC DNA]</scope>
    <source>
        <strain evidence="1 2">AUS-77-4</strain>
    </source>
</reference>
<gene>
    <name evidence="1" type="ORF">BB559_003156</name>
</gene>
<protein>
    <submittedName>
        <fullName evidence="1">Uncharacterized protein</fullName>
    </submittedName>
</protein>
<dbReference type="Gene3D" id="3.40.1000.10">
    <property type="entry name" value="Mog1/PsbP, alpha/beta/alpha sandwich"/>
    <property type="match status" value="1"/>
</dbReference>
<dbReference type="InterPro" id="IPR016123">
    <property type="entry name" value="Mog1/PsbP_a/b/a-sand"/>
</dbReference>
<evidence type="ECO:0000313" key="1">
    <source>
        <dbReference type="EMBL" id="PVU93773.1"/>
    </source>
</evidence>
<sequence length="197" mass="22420">MNTHHLFGRNTTVDLPESFDKDVFMELERHVERFSCDITGTTVEITQLDALEGKVEEEIPQFYFAEMCENAIKEECMIYDVGILDDDLVPNLPSTSQTYYLFGEICAIASTLKKSEVTVFEKTKYIRSNVLLAVFRLPELSVDVVVTVVAPKEDSDVEALTIDHILNAKDVLKIRTDLRTFQTITTSYEILGYGIIY</sequence>
<dbReference type="OrthoDB" id="10255285at2759"/>
<dbReference type="Proteomes" id="UP000245699">
    <property type="component" value="Unassembled WGS sequence"/>
</dbReference>
<organism evidence="1 2">
    <name type="scientific">Furculomyces boomerangus</name>
    <dbReference type="NCBI Taxonomy" id="61424"/>
    <lineage>
        <taxon>Eukaryota</taxon>
        <taxon>Fungi</taxon>
        <taxon>Fungi incertae sedis</taxon>
        <taxon>Zoopagomycota</taxon>
        <taxon>Kickxellomycotina</taxon>
        <taxon>Harpellomycetes</taxon>
        <taxon>Harpellales</taxon>
        <taxon>Harpellaceae</taxon>
        <taxon>Furculomyces</taxon>
    </lineage>
</organism>
<evidence type="ECO:0000313" key="2">
    <source>
        <dbReference type="Proteomes" id="UP000245699"/>
    </source>
</evidence>
<dbReference type="EMBL" id="MBFT01000301">
    <property type="protein sequence ID" value="PVU93773.1"/>
    <property type="molecule type" value="Genomic_DNA"/>
</dbReference>